<protein>
    <submittedName>
        <fullName evidence="1">Uncharacterized protein</fullName>
    </submittedName>
</protein>
<accession>A0A392SFR6</accession>
<name>A0A392SFR6_9FABA</name>
<organism evidence="1 2">
    <name type="scientific">Trifolium medium</name>
    <dbReference type="NCBI Taxonomy" id="97028"/>
    <lineage>
        <taxon>Eukaryota</taxon>
        <taxon>Viridiplantae</taxon>
        <taxon>Streptophyta</taxon>
        <taxon>Embryophyta</taxon>
        <taxon>Tracheophyta</taxon>
        <taxon>Spermatophyta</taxon>
        <taxon>Magnoliopsida</taxon>
        <taxon>eudicotyledons</taxon>
        <taxon>Gunneridae</taxon>
        <taxon>Pentapetalae</taxon>
        <taxon>rosids</taxon>
        <taxon>fabids</taxon>
        <taxon>Fabales</taxon>
        <taxon>Fabaceae</taxon>
        <taxon>Papilionoideae</taxon>
        <taxon>50 kb inversion clade</taxon>
        <taxon>NPAAA clade</taxon>
        <taxon>Hologalegina</taxon>
        <taxon>IRL clade</taxon>
        <taxon>Trifolieae</taxon>
        <taxon>Trifolium</taxon>
    </lineage>
</organism>
<evidence type="ECO:0000313" key="2">
    <source>
        <dbReference type="Proteomes" id="UP000265520"/>
    </source>
</evidence>
<proteinExistence type="predicted"/>
<feature type="non-terminal residue" evidence="1">
    <location>
        <position position="1"/>
    </location>
</feature>
<sequence>QWYMARCAGHGVVAGKASVNCASRSLGGASCRLNQVVEGNLLVVARRAG</sequence>
<evidence type="ECO:0000313" key="1">
    <source>
        <dbReference type="EMBL" id="MCI47237.1"/>
    </source>
</evidence>
<reference evidence="1 2" key="1">
    <citation type="journal article" date="2018" name="Front. Plant Sci.">
        <title>Red Clover (Trifolium pratense) and Zigzag Clover (T. medium) - A Picture of Genomic Similarities and Differences.</title>
        <authorList>
            <person name="Dluhosova J."/>
            <person name="Istvanek J."/>
            <person name="Nedelnik J."/>
            <person name="Repkova J."/>
        </authorList>
    </citation>
    <scope>NUCLEOTIDE SEQUENCE [LARGE SCALE GENOMIC DNA]</scope>
    <source>
        <strain evidence="2">cv. 10/8</strain>
        <tissue evidence="1">Leaf</tissue>
    </source>
</reference>
<dbReference type="AlphaFoldDB" id="A0A392SFR6"/>
<comment type="caution">
    <text evidence="1">The sequence shown here is derived from an EMBL/GenBank/DDBJ whole genome shotgun (WGS) entry which is preliminary data.</text>
</comment>
<dbReference type="Proteomes" id="UP000265520">
    <property type="component" value="Unassembled WGS sequence"/>
</dbReference>
<dbReference type="EMBL" id="LXQA010369437">
    <property type="protein sequence ID" value="MCI47237.1"/>
    <property type="molecule type" value="Genomic_DNA"/>
</dbReference>
<keyword evidence="2" id="KW-1185">Reference proteome</keyword>